<name>A0A2R5GML9_9STRA</name>
<reference evidence="2 3" key="1">
    <citation type="submission" date="2017-12" db="EMBL/GenBank/DDBJ databases">
        <title>Sequencing, de novo assembly and annotation of complete genome of a new Thraustochytrid species, strain FCC1311.</title>
        <authorList>
            <person name="Sedici K."/>
            <person name="Godart F."/>
            <person name="Aiese Cigliano R."/>
            <person name="Sanseverino W."/>
            <person name="Barakat M."/>
            <person name="Ortet P."/>
            <person name="Marechal E."/>
            <person name="Cagnac O."/>
            <person name="Amato A."/>
        </authorList>
    </citation>
    <scope>NUCLEOTIDE SEQUENCE [LARGE SCALE GENOMIC DNA]</scope>
</reference>
<feature type="region of interest" description="Disordered" evidence="1">
    <location>
        <begin position="132"/>
        <end position="167"/>
    </location>
</feature>
<dbReference type="EMBL" id="BEYU01000109">
    <property type="protein sequence ID" value="GBG31875.1"/>
    <property type="molecule type" value="Genomic_DNA"/>
</dbReference>
<gene>
    <name evidence="2" type="ORF">FCC1311_081002</name>
</gene>
<dbReference type="Proteomes" id="UP000241890">
    <property type="component" value="Unassembled WGS sequence"/>
</dbReference>
<sequence length="167" mass="18999">MQTQLQYQLMSAGGNWAGMSPHSLDTVEIDTLEDCDRINFLESSFRNYIEARDEELKEELQNPTETLSTKLRHGDKMFDEFLKDNSLRCSSLQSIASLVELMKENKQRRLEAEVDEEANFLQNADAFHNAIEADLDADANEKVDEDDVDEEGELGKELGAGRDSYDL</sequence>
<comment type="caution">
    <text evidence="2">The sequence shown here is derived from an EMBL/GenBank/DDBJ whole genome shotgun (WGS) entry which is preliminary data.</text>
</comment>
<feature type="compositionally biased region" description="Basic and acidic residues" evidence="1">
    <location>
        <begin position="153"/>
        <end position="167"/>
    </location>
</feature>
<keyword evidence="3" id="KW-1185">Reference proteome</keyword>
<organism evidence="2 3">
    <name type="scientific">Hondaea fermentalgiana</name>
    <dbReference type="NCBI Taxonomy" id="2315210"/>
    <lineage>
        <taxon>Eukaryota</taxon>
        <taxon>Sar</taxon>
        <taxon>Stramenopiles</taxon>
        <taxon>Bigyra</taxon>
        <taxon>Labyrinthulomycetes</taxon>
        <taxon>Thraustochytrida</taxon>
        <taxon>Thraustochytriidae</taxon>
        <taxon>Hondaea</taxon>
    </lineage>
</organism>
<evidence type="ECO:0000313" key="3">
    <source>
        <dbReference type="Proteomes" id="UP000241890"/>
    </source>
</evidence>
<protein>
    <submittedName>
        <fullName evidence="2">Uncharacterized protein</fullName>
    </submittedName>
</protein>
<evidence type="ECO:0000313" key="2">
    <source>
        <dbReference type="EMBL" id="GBG31875.1"/>
    </source>
</evidence>
<evidence type="ECO:0000256" key="1">
    <source>
        <dbReference type="SAM" id="MobiDB-lite"/>
    </source>
</evidence>
<feature type="compositionally biased region" description="Acidic residues" evidence="1">
    <location>
        <begin position="133"/>
        <end position="152"/>
    </location>
</feature>
<accession>A0A2R5GML9</accession>
<dbReference type="AlphaFoldDB" id="A0A2R5GML9"/>
<proteinExistence type="predicted"/>
<dbReference type="InParanoid" id="A0A2R5GML9"/>